<reference evidence="1 2" key="1">
    <citation type="submission" date="2017-05" db="EMBL/GenBank/DDBJ databases">
        <authorList>
            <person name="Varghese N."/>
            <person name="Submissions S."/>
        </authorList>
    </citation>
    <scope>NUCLEOTIDE SEQUENCE [LARGE SCALE GENOMIC DNA]</scope>
    <source>
        <strain evidence="1 2">SM16</strain>
    </source>
</reference>
<name>A0ABY1Q3D1_9SPHN</name>
<keyword evidence="2" id="KW-1185">Reference proteome</keyword>
<gene>
    <name evidence="1" type="ORF">SAMN06296065_102224</name>
</gene>
<organism evidence="1 2">
    <name type="scientific">Novosphingobium panipatense</name>
    <dbReference type="NCBI Taxonomy" id="428991"/>
    <lineage>
        <taxon>Bacteria</taxon>
        <taxon>Pseudomonadati</taxon>
        <taxon>Pseudomonadota</taxon>
        <taxon>Alphaproteobacteria</taxon>
        <taxon>Sphingomonadales</taxon>
        <taxon>Sphingomonadaceae</taxon>
        <taxon>Novosphingobium</taxon>
    </lineage>
</organism>
<dbReference type="EMBL" id="FXUI01000002">
    <property type="protein sequence ID" value="SMP57082.1"/>
    <property type="molecule type" value="Genomic_DNA"/>
</dbReference>
<evidence type="ECO:0000313" key="2">
    <source>
        <dbReference type="Proteomes" id="UP001157910"/>
    </source>
</evidence>
<dbReference type="Proteomes" id="UP001157910">
    <property type="component" value="Unassembled WGS sequence"/>
</dbReference>
<sequence length="54" mass="5776">MFSLISLYFAYRRDVVLAERYIAGSDIHALPTNTGPAASPATVEVEAKPLPLAA</sequence>
<accession>A0ABY1Q3D1</accession>
<comment type="caution">
    <text evidence="1">The sequence shown here is derived from an EMBL/GenBank/DDBJ whole genome shotgun (WGS) entry which is preliminary data.</text>
</comment>
<proteinExistence type="predicted"/>
<protein>
    <submittedName>
        <fullName evidence="1">Uncharacterized protein</fullName>
    </submittedName>
</protein>
<evidence type="ECO:0000313" key="1">
    <source>
        <dbReference type="EMBL" id="SMP57082.1"/>
    </source>
</evidence>